<sequence>MNAIKKISLCGLIFASISQAYRMEVINTTDGVVSVSIRTTWGPTYTGQIDPNGGVWRDNTIGWCPESITVTGFTGSTAGLSNTLPKIRGNRCKDRTIHIVPIMPLRVDPTTALTQYSGLDIHTSN</sequence>
<dbReference type="EMBL" id="ARQD01000001">
    <property type="protein sequence ID" value="KIX85635.1"/>
    <property type="molecule type" value="Genomic_DNA"/>
</dbReference>
<gene>
    <name evidence="2" type="ORF">J120_01675</name>
</gene>
<feature type="chain" id="PRO_5002255094" evidence="1">
    <location>
        <begin position="21"/>
        <end position="125"/>
    </location>
</feature>
<proteinExistence type="predicted"/>
<name>A0A0D2I3A0_9BACT</name>
<feature type="signal peptide" evidence="1">
    <location>
        <begin position="1"/>
        <end position="20"/>
    </location>
</feature>
<reference evidence="2 3" key="1">
    <citation type="journal article" date="2013" name="Proc. Natl. Acad. Sci. U.S.A.">
        <title>Candidate phylum TM6 genome recovered from a hospital sink biofilm provides genomic insights into this uncultivated phylum.</title>
        <authorList>
            <person name="McLean J.S."/>
            <person name="Lombardo M.J."/>
            <person name="Badger J.H."/>
            <person name="Edlund A."/>
            <person name="Novotny M."/>
            <person name="Yee-Greenbaum J."/>
            <person name="Vyahhi N."/>
            <person name="Hall A.P."/>
            <person name="Yang Y."/>
            <person name="Dupont C.L."/>
            <person name="Ziegler M.G."/>
            <person name="Chitsaz H."/>
            <person name="Allen A.E."/>
            <person name="Yooseph S."/>
            <person name="Tesler G."/>
            <person name="Pevzner P.A."/>
            <person name="Friedman R.M."/>
            <person name="Nealson K.H."/>
            <person name="Venter J.C."/>
            <person name="Lasken R.S."/>
        </authorList>
    </citation>
    <scope>NUCLEOTIDE SEQUENCE [LARGE SCALE GENOMIC DNA]</scope>
    <source>
        <strain evidence="2 3">TM6SC1</strain>
    </source>
</reference>
<evidence type="ECO:0000313" key="2">
    <source>
        <dbReference type="EMBL" id="KIX85635.1"/>
    </source>
</evidence>
<organism evidence="2 3">
    <name type="scientific">candidate division TM6 bacterium JCVI TM6SC1</name>
    <dbReference type="NCBI Taxonomy" id="1306947"/>
    <lineage>
        <taxon>Bacteria</taxon>
        <taxon>Candidatus Babelota</taxon>
        <taxon>Vermiphilus</taxon>
    </lineage>
</organism>
<comment type="caution">
    <text evidence="2">The sequence shown here is derived from an EMBL/GenBank/DDBJ whole genome shotgun (WGS) entry which is preliminary data.</text>
</comment>
<evidence type="ECO:0000313" key="3">
    <source>
        <dbReference type="Proteomes" id="UP000032214"/>
    </source>
</evidence>
<accession>A0A0D2I3A0</accession>
<dbReference type="Proteomes" id="UP000032214">
    <property type="component" value="Unassembled WGS sequence"/>
</dbReference>
<keyword evidence="3" id="KW-1185">Reference proteome</keyword>
<keyword evidence="1" id="KW-0732">Signal</keyword>
<dbReference type="STRING" id="1306947.J120_01675"/>
<dbReference type="AlphaFoldDB" id="A0A0D2I3A0"/>
<evidence type="ECO:0000256" key="1">
    <source>
        <dbReference type="SAM" id="SignalP"/>
    </source>
</evidence>
<protein>
    <submittedName>
        <fullName evidence="2">Uncharacterized protein</fullName>
    </submittedName>
</protein>